<proteinExistence type="inferred from homology"/>
<name>A0A934M790_9CORY</name>
<evidence type="ECO:0000313" key="8">
    <source>
        <dbReference type="EMBL" id="MBI8989302.1"/>
    </source>
</evidence>
<dbReference type="InterPro" id="IPR033749">
    <property type="entry name" value="Polyprenyl_synt_CS"/>
</dbReference>
<gene>
    <name evidence="8" type="ORF">JDV75_05945</name>
</gene>
<evidence type="ECO:0000256" key="1">
    <source>
        <dbReference type="ARBA" id="ARBA00001946"/>
    </source>
</evidence>
<dbReference type="Gene3D" id="1.10.600.10">
    <property type="entry name" value="Farnesyl Diphosphate Synthase"/>
    <property type="match status" value="1"/>
</dbReference>
<dbReference type="EMBL" id="JAEIOS010000011">
    <property type="protein sequence ID" value="MBI8989302.1"/>
    <property type="molecule type" value="Genomic_DNA"/>
</dbReference>
<dbReference type="SFLD" id="SFLDG01017">
    <property type="entry name" value="Polyprenyl_Transferase_Like"/>
    <property type="match status" value="1"/>
</dbReference>
<comment type="similarity">
    <text evidence="3 7">Belongs to the FPP/GGPP synthase family.</text>
</comment>
<sequence>MTSLDTHHDLSAVPGLVQDHLAAFFAARRERLAEMDDHVADATGLLEEFVLGGGKRIRPLFAWVGWLGTRSSTEDPDAVLEAVSSLEFIQACALIHDDIIDSSATRRGRPTVHRTAGERHRNAGWAGDSDHFGVSTATLLGDLALAWSDEMLLGAELPPERLRAAMDPWWAMRTEVIAGQMLDIYVESSRDERMEVAEKINRYKSAAYTIERPLHLGAALGGASPDLISAYRGFGHDIGIAFQLRDDLLGVFGDPEVTGKPAGDDLREGKRTVLVAEALRHLDAHDPEGAEQLRRGIGTVTSPADIAALTDLIRSTGAPEKVEHRISELTASGLAELDAADITPAVLSMLHDLAVRSTARRM</sequence>
<keyword evidence="9" id="KW-1185">Reference proteome</keyword>
<evidence type="ECO:0000256" key="5">
    <source>
        <dbReference type="ARBA" id="ARBA00022723"/>
    </source>
</evidence>
<keyword evidence="6" id="KW-0460">Magnesium</keyword>
<keyword evidence="5" id="KW-0479">Metal-binding</keyword>
<dbReference type="SFLD" id="SFLDS00005">
    <property type="entry name" value="Isoprenoid_Synthase_Type_I"/>
    <property type="match status" value="1"/>
</dbReference>
<dbReference type="CDD" id="cd00685">
    <property type="entry name" value="Trans_IPPS_HT"/>
    <property type="match status" value="1"/>
</dbReference>
<evidence type="ECO:0000256" key="2">
    <source>
        <dbReference type="ARBA" id="ARBA00005128"/>
    </source>
</evidence>
<dbReference type="AlphaFoldDB" id="A0A934M790"/>
<dbReference type="PROSITE" id="PS00444">
    <property type="entry name" value="POLYPRENYL_SYNTHASE_2"/>
    <property type="match status" value="1"/>
</dbReference>
<protein>
    <submittedName>
        <fullName evidence="8">Polyprenyl synthetase family protein</fullName>
    </submittedName>
</protein>
<reference evidence="8" key="1">
    <citation type="submission" date="2020-12" db="EMBL/GenBank/DDBJ databases">
        <title>Genome public.</title>
        <authorList>
            <person name="Sun Q."/>
        </authorList>
    </citation>
    <scope>NUCLEOTIDE SEQUENCE</scope>
    <source>
        <strain evidence="8">CCM 8863</strain>
    </source>
</reference>
<dbReference type="PANTHER" id="PTHR12001:SF85">
    <property type="entry name" value="SHORT CHAIN ISOPRENYL DIPHOSPHATE SYNTHASE"/>
    <property type="match status" value="1"/>
</dbReference>
<dbReference type="InterPro" id="IPR008949">
    <property type="entry name" value="Isoprenoid_synthase_dom_sf"/>
</dbReference>
<dbReference type="PROSITE" id="PS00723">
    <property type="entry name" value="POLYPRENYL_SYNTHASE_1"/>
    <property type="match status" value="1"/>
</dbReference>
<dbReference type="GO" id="GO:0008299">
    <property type="term" value="P:isoprenoid biosynthetic process"/>
    <property type="evidence" value="ECO:0007669"/>
    <property type="project" value="InterPro"/>
</dbReference>
<dbReference type="PANTHER" id="PTHR12001">
    <property type="entry name" value="GERANYLGERANYL PYROPHOSPHATE SYNTHASE"/>
    <property type="match status" value="1"/>
</dbReference>
<evidence type="ECO:0000256" key="4">
    <source>
        <dbReference type="ARBA" id="ARBA00022679"/>
    </source>
</evidence>
<organism evidence="8 9">
    <name type="scientific">Corynebacterium meridianum</name>
    <dbReference type="NCBI Taxonomy" id="2765363"/>
    <lineage>
        <taxon>Bacteria</taxon>
        <taxon>Bacillati</taxon>
        <taxon>Actinomycetota</taxon>
        <taxon>Actinomycetes</taxon>
        <taxon>Mycobacteriales</taxon>
        <taxon>Corynebacteriaceae</taxon>
        <taxon>Corynebacterium</taxon>
    </lineage>
</organism>
<evidence type="ECO:0000256" key="7">
    <source>
        <dbReference type="RuleBase" id="RU004466"/>
    </source>
</evidence>
<evidence type="ECO:0000256" key="3">
    <source>
        <dbReference type="ARBA" id="ARBA00006706"/>
    </source>
</evidence>
<accession>A0A934M790</accession>
<comment type="pathway">
    <text evidence="2">Isoprenoid biosynthesis.</text>
</comment>
<dbReference type="InterPro" id="IPR000092">
    <property type="entry name" value="Polyprenyl_synt"/>
</dbReference>
<dbReference type="SUPFAM" id="SSF48576">
    <property type="entry name" value="Terpenoid synthases"/>
    <property type="match status" value="1"/>
</dbReference>
<dbReference type="Proteomes" id="UP000645966">
    <property type="component" value="Unassembled WGS sequence"/>
</dbReference>
<comment type="cofactor">
    <cofactor evidence="1">
        <name>Mg(2+)</name>
        <dbReference type="ChEBI" id="CHEBI:18420"/>
    </cofactor>
</comment>
<comment type="caution">
    <text evidence="8">The sequence shown here is derived from an EMBL/GenBank/DDBJ whole genome shotgun (WGS) entry which is preliminary data.</text>
</comment>
<dbReference type="GO" id="GO:0004659">
    <property type="term" value="F:prenyltransferase activity"/>
    <property type="evidence" value="ECO:0007669"/>
    <property type="project" value="InterPro"/>
</dbReference>
<dbReference type="RefSeq" id="WP_198738297.1">
    <property type="nucleotide sequence ID" value="NZ_JAEIOS010000011.1"/>
</dbReference>
<evidence type="ECO:0000313" key="9">
    <source>
        <dbReference type="Proteomes" id="UP000645966"/>
    </source>
</evidence>
<dbReference type="GO" id="GO:0046872">
    <property type="term" value="F:metal ion binding"/>
    <property type="evidence" value="ECO:0007669"/>
    <property type="project" value="UniProtKB-KW"/>
</dbReference>
<dbReference type="Pfam" id="PF00348">
    <property type="entry name" value="polyprenyl_synt"/>
    <property type="match status" value="1"/>
</dbReference>
<evidence type="ECO:0000256" key="6">
    <source>
        <dbReference type="ARBA" id="ARBA00022842"/>
    </source>
</evidence>
<keyword evidence="4 7" id="KW-0808">Transferase</keyword>